<dbReference type="SUPFAM" id="SSF55718">
    <property type="entry name" value="SCP-like"/>
    <property type="match status" value="1"/>
</dbReference>
<dbReference type="PANTHER" id="PTHR37817">
    <property type="entry name" value="N-ACETYLTRANSFERASE EIS"/>
    <property type="match status" value="1"/>
</dbReference>
<dbReference type="NCBIfam" id="NF002367">
    <property type="entry name" value="PRK01346.1-4"/>
    <property type="match status" value="1"/>
</dbReference>
<evidence type="ECO:0000313" key="6">
    <source>
        <dbReference type="EMBL" id="GAA5152079.1"/>
    </source>
</evidence>
<dbReference type="Pfam" id="PF13527">
    <property type="entry name" value="Acetyltransf_9"/>
    <property type="match status" value="1"/>
</dbReference>
<dbReference type="Proteomes" id="UP001428817">
    <property type="component" value="Unassembled WGS sequence"/>
</dbReference>
<comment type="similarity">
    <text evidence="1 4">Belongs to the acetyltransferase Eis family.</text>
</comment>
<dbReference type="Pfam" id="PF13530">
    <property type="entry name" value="SCP2_2"/>
    <property type="match status" value="1"/>
</dbReference>
<dbReference type="HAMAP" id="MF_01812">
    <property type="entry name" value="Eis"/>
    <property type="match status" value="1"/>
</dbReference>
<feature type="binding site" evidence="4">
    <location>
        <begin position="105"/>
        <end position="110"/>
    </location>
    <ligand>
        <name>acetyl-CoA</name>
        <dbReference type="ChEBI" id="CHEBI:57288"/>
    </ligand>
</feature>
<evidence type="ECO:0000256" key="1">
    <source>
        <dbReference type="ARBA" id="ARBA00009213"/>
    </source>
</evidence>
<dbReference type="Gene3D" id="3.30.1050.10">
    <property type="entry name" value="SCP2 sterol-binding domain"/>
    <property type="match status" value="1"/>
</dbReference>
<proteinExistence type="inferred from homology"/>
<feature type="domain" description="N-acetyltransferase" evidence="5">
    <location>
        <begin position="16"/>
        <end position="161"/>
    </location>
</feature>
<gene>
    <name evidence="6" type="ORF">GCM10023321_20190</name>
</gene>
<keyword evidence="2 4" id="KW-0808">Transferase</keyword>
<evidence type="ECO:0000256" key="3">
    <source>
        <dbReference type="ARBA" id="ARBA00023315"/>
    </source>
</evidence>
<dbReference type="InterPro" id="IPR025559">
    <property type="entry name" value="Eis_dom"/>
</dbReference>
<feature type="active site" description="Proton acceptor; via carboxylate" evidence="4">
    <location>
        <position position="425"/>
    </location>
</feature>
<evidence type="ECO:0000256" key="2">
    <source>
        <dbReference type="ARBA" id="ARBA00022679"/>
    </source>
</evidence>
<dbReference type="InterPro" id="IPR051554">
    <property type="entry name" value="Acetyltransferase_Eis"/>
</dbReference>
<dbReference type="PROSITE" id="PS51186">
    <property type="entry name" value="GNAT"/>
    <property type="match status" value="1"/>
</dbReference>
<evidence type="ECO:0000256" key="4">
    <source>
        <dbReference type="HAMAP-Rule" id="MF_01812"/>
    </source>
</evidence>
<dbReference type="InterPro" id="IPR000182">
    <property type="entry name" value="GNAT_dom"/>
</dbReference>
<dbReference type="SUPFAM" id="SSF55729">
    <property type="entry name" value="Acyl-CoA N-acyltransferases (Nat)"/>
    <property type="match status" value="1"/>
</dbReference>
<organism evidence="6 7">
    <name type="scientific">Pseudonocardia eucalypti</name>
    <dbReference type="NCBI Taxonomy" id="648755"/>
    <lineage>
        <taxon>Bacteria</taxon>
        <taxon>Bacillati</taxon>
        <taxon>Actinomycetota</taxon>
        <taxon>Actinomycetes</taxon>
        <taxon>Pseudonocardiales</taxon>
        <taxon>Pseudonocardiaceae</taxon>
        <taxon>Pseudonocardia</taxon>
    </lineage>
</organism>
<comment type="subunit">
    <text evidence="4">Homohexamer; trimer of dimers.</text>
</comment>
<accession>A0ABP9PTS9</accession>
<dbReference type="InterPro" id="IPR022902">
    <property type="entry name" value="NAcTrfase_Eis"/>
</dbReference>
<protein>
    <submittedName>
        <fullName evidence="6">GNAT family N-acetyltransferase</fullName>
    </submittedName>
</protein>
<dbReference type="InterPro" id="IPR036527">
    <property type="entry name" value="SCP2_sterol-bd_dom_sf"/>
</dbReference>
<evidence type="ECO:0000259" key="5">
    <source>
        <dbReference type="PROSITE" id="PS51186"/>
    </source>
</evidence>
<dbReference type="Gene3D" id="3.40.630.30">
    <property type="match status" value="2"/>
</dbReference>
<name>A0ABP9PTS9_9PSEU</name>
<dbReference type="Pfam" id="PF17668">
    <property type="entry name" value="Acetyltransf_17"/>
    <property type="match status" value="1"/>
</dbReference>
<feature type="active site" description="Proton donor" evidence="4">
    <location>
        <position position="138"/>
    </location>
</feature>
<keyword evidence="3 4" id="KW-0012">Acyltransferase</keyword>
<evidence type="ECO:0000313" key="7">
    <source>
        <dbReference type="Proteomes" id="UP001428817"/>
    </source>
</evidence>
<dbReference type="InterPro" id="IPR041380">
    <property type="entry name" value="Acetyltransf_17"/>
</dbReference>
<dbReference type="PANTHER" id="PTHR37817:SF1">
    <property type="entry name" value="N-ACETYLTRANSFERASE EIS"/>
    <property type="match status" value="1"/>
</dbReference>
<comment type="caution">
    <text evidence="4">Lacks conserved residue(s) required for the propagation of feature annotation.</text>
</comment>
<keyword evidence="7" id="KW-1185">Reference proteome</keyword>
<reference evidence="7" key="1">
    <citation type="journal article" date="2019" name="Int. J. Syst. Evol. Microbiol.">
        <title>The Global Catalogue of Microorganisms (GCM) 10K type strain sequencing project: providing services to taxonomists for standard genome sequencing and annotation.</title>
        <authorList>
            <consortium name="The Broad Institute Genomics Platform"/>
            <consortium name="The Broad Institute Genome Sequencing Center for Infectious Disease"/>
            <person name="Wu L."/>
            <person name="Ma J."/>
        </authorList>
    </citation>
    <scope>NUCLEOTIDE SEQUENCE [LARGE SCALE GENOMIC DNA]</scope>
    <source>
        <strain evidence="7">JCM 18303</strain>
    </source>
</reference>
<dbReference type="EMBL" id="BAABJP010000007">
    <property type="protein sequence ID" value="GAA5152079.1"/>
    <property type="molecule type" value="Genomic_DNA"/>
</dbReference>
<sequence length="425" mass="46504">MDARAQGRYDCFMPSLRARPLTDAEWDEMSTFSANAFLGDPTPEPVNPGLLHRFLERDRYRGVADEQDRLIGAGGLLTRTITLPGAGPSPLAGVTFVGVRPDSRGQGALSTLMRDLLEGLHGSGEPIAALWASMAPIYGRFGYGLSARRATLTVPGRAPFRPGTPTGGAVRWYSAEEALPLMRRVFEELLPTRPGWVSRSDANWDWWFRDDPASRYGSTSFRYAVHHAASDGRPDGYAVFRAKADWPAAGPDYRLDVKELISADPEAHASLWRSLLDLDMVGKVSYDNVPLDDPLPLVLVNPRAALTDVSDLLWVRLVDLDRALPARRYAAPCDVVLEVADRFCPWNAGRWRLRVDERGAAEASRTDRPADLECGVADLGAAFLGGVRLTALAGAGRVREQRAGALRALCRAMAGETEPYCANIF</sequence>
<dbReference type="InterPro" id="IPR016181">
    <property type="entry name" value="Acyl_CoA_acyltransferase"/>
</dbReference>
<comment type="caution">
    <text evidence="6">The sequence shown here is derived from an EMBL/GenBank/DDBJ whole genome shotgun (WGS) entry which is preliminary data.</text>
</comment>
<feature type="binding site" evidence="4">
    <location>
        <begin position="97"/>
        <end position="99"/>
    </location>
    <ligand>
        <name>acetyl-CoA</name>
        <dbReference type="ChEBI" id="CHEBI:57288"/>
    </ligand>
</feature>